<dbReference type="Proteomes" id="UP000247810">
    <property type="component" value="Unassembled WGS sequence"/>
</dbReference>
<name>A0A319ETJ9_9EURO</name>
<protein>
    <submittedName>
        <fullName evidence="1">Uncharacterized protein</fullName>
    </submittedName>
</protein>
<dbReference type="EMBL" id="KZ825870">
    <property type="protein sequence ID" value="PYH94472.1"/>
    <property type="molecule type" value="Genomic_DNA"/>
</dbReference>
<reference evidence="1 2" key="1">
    <citation type="submission" date="2018-02" db="EMBL/GenBank/DDBJ databases">
        <title>The genomes of Aspergillus section Nigri reveals drivers in fungal speciation.</title>
        <authorList>
            <consortium name="DOE Joint Genome Institute"/>
            <person name="Vesth T.C."/>
            <person name="Nybo J."/>
            <person name="Theobald S."/>
            <person name="Brandl J."/>
            <person name="Frisvad J.C."/>
            <person name="Nielsen K.F."/>
            <person name="Lyhne E.K."/>
            <person name="Kogle M.E."/>
            <person name="Kuo A."/>
            <person name="Riley R."/>
            <person name="Clum A."/>
            <person name="Nolan M."/>
            <person name="Lipzen A."/>
            <person name="Salamov A."/>
            <person name="Henrissat B."/>
            <person name="Wiebenga A."/>
            <person name="De vries R.P."/>
            <person name="Grigoriev I.V."/>
            <person name="Mortensen U.H."/>
            <person name="Andersen M.R."/>
            <person name="Baker S.E."/>
        </authorList>
    </citation>
    <scope>NUCLEOTIDE SEQUENCE [LARGE SCALE GENOMIC DNA]</scope>
    <source>
        <strain evidence="1 2">CBS 707.79</strain>
    </source>
</reference>
<keyword evidence="2" id="KW-1185">Reference proteome</keyword>
<dbReference type="AlphaFoldDB" id="A0A319ETJ9"/>
<sequence>MLRSIFRDAYEDLIFNLAIALDLYGSRAITYGPPTRIGSSLPDANSGCVFHSLDTELSHAGRLLEGTGPLSKSNSVELLASLNKINEIYSALLHRDRAIDRGGHITNSYALPNRLWRDLRWILEGTQEGPGCC</sequence>
<evidence type="ECO:0000313" key="2">
    <source>
        <dbReference type="Proteomes" id="UP000247810"/>
    </source>
</evidence>
<dbReference type="VEuPathDB" id="FungiDB:BO71DRAFT_398841"/>
<evidence type="ECO:0000313" key="1">
    <source>
        <dbReference type="EMBL" id="PYH94472.1"/>
    </source>
</evidence>
<dbReference type="OrthoDB" id="4496730at2759"/>
<organism evidence="1 2">
    <name type="scientific">Aspergillus ellipticus CBS 707.79</name>
    <dbReference type="NCBI Taxonomy" id="1448320"/>
    <lineage>
        <taxon>Eukaryota</taxon>
        <taxon>Fungi</taxon>
        <taxon>Dikarya</taxon>
        <taxon>Ascomycota</taxon>
        <taxon>Pezizomycotina</taxon>
        <taxon>Eurotiomycetes</taxon>
        <taxon>Eurotiomycetidae</taxon>
        <taxon>Eurotiales</taxon>
        <taxon>Aspergillaceae</taxon>
        <taxon>Aspergillus</taxon>
        <taxon>Aspergillus subgen. Circumdati</taxon>
    </lineage>
</organism>
<proteinExistence type="predicted"/>
<gene>
    <name evidence="1" type="ORF">BO71DRAFT_398841</name>
</gene>
<accession>A0A319ETJ9</accession>